<dbReference type="CDD" id="cd00761">
    <property type="entry name" value="Glyco_tranf_GTA_type"/>
    <property type="match status" value="1"/>
</dbReference>
<feature type="domain" description="Glycosyltransferase 2-like" evidence="1">
    <location>
        <begin position="5"/>
        <end position="122"/>
    </location>
</feature>
<dbReference type="PANTHER" id="PTHR22916:SF3">
    <property type="entry name" value="UDP-GLCNAC:BETAGAL BETA-1,3-N-ACETYLGLUCOSAMINYLTRANSFERASE-LIKE PROTEIN 1"/>
    <property type="match status" value="1"/>
</dbReference>
<organism evidence="2 3">
    <name type="scientific">Weissella confusa</name>
    <name type="common">Lactobacillus confusus</name>
    <dbReference type="NCBI Taxonomy" id="1583"/>
    <lineage>
        <taxon>Bacteria</taxon>
        <taxon>Bacillati</taxon>
        <taxon>Bacillota</taxon>
        <taxon>Bacilli</taxon>
        <taxon>Lactobacillales</taxon>
        <taxon>Lactobacillaceae</taxon>
        <taxon>Weissella</taxon>
    </lineage>
</organism>
<protein>
    <submittedName>
        <fullName evidence="2">Glycosyltransferase family 2 protein</fullName>
    </submittedName>
</protein>
<accession>A0AAE2S8X0</accession>
<reference evidence="2" key="2">
    <citation type="journal article" date="2021" name="Int. J. Food Microbiol.">
        <title>Safety demonstration of a microbial species for use in the food chain: Weissella confusa.</title>
        <authorList>
            <person name="Bourdichon F."/>
            <person name="Patrone V."/>
            <person name="Fontana A."/>
            <person name="Milani G."/>
            <person name="Morelli L."/>
        </authorList>
    </citation>
    <scope>NUCLEOTIDE SEQUENCE</scope>
    <source>
        <strain evidence="2">CCUG 30943</strain>
    </source>
</reference>
<dbReference type="PANTHER" id="PTHR22916">
    <property type="entry name" value="GLYCOSYLTRANSFERASE"/>
    <property type="match status" value="1"/>
</dbReference>
<dbReference type="Proteomes" id="UP000808038">
    <property type="component" value="Unassembled WGS sequence"/>
</dbReference>
<evidence type="ECO:0000313" key="3">
    <source>
        <dbReference type="Proteomes" id="UP000808038"/>
    </source>
</evidence>
<dbReference type="Pfam" id="PF00535">
    <property type="entry name" value="Glycos_transf_2"/>
    <property type="match status" value="1"/>
</dbReference>
<dbReference type="RefSeq" id="WP_135411360.1">
    <property type="nucleotide sequence ID" value="NZ_JAAOCW010000019.1"/>
</dbReference>
<dbReference type="SUPFAM" id="SSF53448">
    <property type="entry name" value="Nucleotide-diphospho-sugar transferases"/>
    <property type="match status" value="1"/>
</dbReference>
<name>A0AAE2S8X0_WEICO</name>
<reference evidence="2" key="1">
    <citation type="submission" date="2020-02" db="EMBL/GenBank/DDBJ databases">
        <authorList>
            <person name="Fontana A."/>
            <person name="Patrone V."/>
            <person name="Morelli L."/>
        </authorList>
    </citation>
    <scope>NUCLEOTIDE SEQUENCE</scope>
    <source>
        <strain evidence="2">CCUG 30943</strain>
    </source>
</reference>
<dbReference type="GO" id="GO:0016758">
    <property type="term" value="F:hexosyltransferase activity"/>
    <property type="evidence" value="ECO:0007669"/>
    <property type="project" value="UniProtKB-ARBA"/>
</dbReference>
<comment type="caution">
    <text evidence="2">The sequence shown here is derived from an EMBL/GenBank/DDBJ whole genome shotgun (WGS) entry which is preliminary data.</text>
</comment>
<dbReference type="EMBL" id="JAAOCX010000021">
    <property type="protein sequence ID" value="MBJ7633568.1"/>
    <property type="molecule type" value="Genomic_DNA"/>
</dbReference>
<dbReference type="InterPro" id="IPR001173">
    <property type="entry name" value="Glyco_trans_2-like"/>
</dbReference>
<gene>
    <name evidence="2" type="ORF">HAU43_10830</name>
</gene>
<evidence type="ECO:0000313" key="2">
    <source>
        <dbReference type="EMBL" id="MBJ7633568.1"/>
    </source>
</evidence>
<proteinExistence type="predicted"/>
<dbReference type="Gene3D" id="3.90.550.10">
    <property type="entry name" value="Spore Coat Polysaccharide Biosynthesis Protein SpsA, Chain A"/>
    <property type="match status" value="1"/>
</dbReference>
<evidence type="ECO:0000259" key="1">
    <source>
        <dbReference type="Pfam" id="PF00535"/>
    </source>
</evidence>
<dbReference type="AlphaFoldDB" id="A0AAE2S8X0"/>
<sequence>MDKVSFVITTFNRLDFLKQAIKSIYSQKNQKIEIIVVDDGSTDGTVQYLTDLNNEHNFKAIFNSGTGPATNRLDGFREVTGNYVIFMDDDDYYTDDQMLSKAIRLLSNNSRIGSVFFNAYTSYDGKSLDDSYSLNFEGLVSGEDLTESFMMRYPKPLSTFPAVFLTEKLLDAGILEMNSLNDTQIYLRSFLAGGTYYCSDFIGVYRLHGGSIGNSLKLSYIVQNLEEKIRIGNSLPGNIDKNSWLLNQLWITIGHYSAKSRTFDGVGLFKWMRILPLRVKLYLTIRVIVSRLKFKIKRISGSK</sequence>
<dbReference type="InterPro" id="IPR029044">
    <property type="entry name" value="Nucleotide-diphossugar_trans"/>
</dbReference>